<evidence type="ECO:0000256" key="3">
    <source>
        <dbReference type="ARBA" id="ARBA00011255"/>
    </source>
</evidence>
<comment type="similarity">
    <text evidence="2 6">Belongs to the FliD family.</text>
</comment>
<dbReference type="GO" id="GO:0055040">
    <property type="term" value="C:periplasmic flagellum"/>
    <property type="evidence" value="ECO:0007669"/>
    <property type="project" value="UniProtKB-SubCell"/>
</dbReference>
<dbReference type="RefSeq" id="WP_014804203.1">
    <property type="nucleotide sequence ID" value="NC_018020.1"/>
</dbReference>
<keyword evidence="5 6" id="KW-0975">Bacterial flagellum</keyword>
<dbReference type="InterPro" id="IPR040026">
    <property type="entry name" value="FliD"/>
</dbReference>
<keyword evidence="10" id="KW-0969">Cilium</keyword>
<name>I4B8U5_TURPD</name>
<feature type="coiled-coil region" evidence="6">
    <location>
        <begin position="631"/>
        <end position="658"/>
    </location>
</feature>
<dbReference type="Pfam" id="PF02465">
    <property type="entry name" value="FliD_N"/>
    <property type="match status" value="1"/>
</dbReference>
<dbReference type="KEGG" id="tpx:Turpa_3063"/>
<evidence type="ECO:0000256" key="5">
    <source>
        <dbReference type="ARBA" id="ARBA00023143"/>
    </source>
</evidence>
<dbReference type="GO" id="GO:0009424">
    <property type="term" value="C:bacterial-type flagellum hook"/>
    <property type="evidence" value="ECO:0007669"/>
    <property type="project" value="UniProtKB-UniRule"/>
</dbReference>
<keyword evidence="11" id="KW-1185">Reference proteome</keyword>
<keyword evidence="6" id="KW-0574">Periplasm</keyword>
<evidence type="ECO:0000313" key="10">
    <source>
        <dbReference type="EMBL" id="AFM13702.1"/>
    </source>
</evidence>
<accession>I4B8U5</accession>
<dbReference type="PANTHER" id="PTHR30288">
    <property type="entry name" value="FLAGELLAR CAP/ASSEMBLY PROTEIN FLID"/>
    <property type="match status" value="1"/>
</dbReference>
<sequence>MPAPQMPGLASGIDTKDIIRKLVEVEKAPITRLENNKKDLSDTTKALGELRKRTKTLQDALHAMASFEAAFEQKRLNSTPAGVVDGSVRKNAPPSRHTLQVMKLASNLSFASSPQSLRTKLPAAKLKIGATESEFAGGTLQSLREHLQKYHNKDITTKTVQIKEDESILIIDSVAQGEDALLKIEDPDGLLKSLGLLAVNSTPDFGKKDSKDKPKDEKDAKKEPEPKETTEKERWLIQPQQLEATSGAKGVPAEDKKSLAIADSSATLYKFLAGQNSEERRLTSISVAAMASLGDHEEDAAPDSLSDGVRENINIKGIELETYNITRTREKEIMKRADFGVVLKYGDKEERHKLSGLTGPQTFAVAKGLTGVEFYANGADIIFEPLELTYAVKPQPKVDLTENKEAKTPAEAEQRKIFPNLLRAAQNAELKIDGIQISRKSNSNLGDIIEGVSLNLLKTSQDNVETEILNDNDAAKKQVLAFVKAYNELLQFSDDVAKTAKIKEAGKYREMRAESGVLATNATIRQLVNGLKVHTSNAYPTNRDPHIRTLTQIGISTGAIGGKREEVIKGYLEVDEAKLAQMLAEHPAAVKELFAIDTNGDLRIDNGYAHVVENFLEPYTRFTRGLISEQIKSNAERVKQLDRDIKRQEEHVKSYETKLKTKFGYMESSVQKSKSTGTFLKQKLGGGDGR</sequence>
<evidence type="ECO:0000313" key="11">
    <source>
        <dbReference type="Proteomes" id="UP000006048"/>
    </source>
</evidence>
<feature type="compositionally biased region" description="Basic and acidic residues" evidence="7">
    <location>
        <begin position="205"/>
        <end position="235"/>
    </location>
</feature>
<feature type="region of interest" description="Disordered" evidence="7">
    <location>
        <begin position="203"/>
        <end position="253"/>
    </location>
</feature>
<dbReference type="HOGENOM" id="CLU_428137_0_0_12"/>
<dbReference type="PANTHER" id="PTHR30288:SF0">
    <property type="entry name" value="FLAGELLAR HOOK-ASSOCIATED PROTEIN 2"/>
    <property type="match status" value="1"/>
</dbReference>
<evidence type="ECO:0000259" key="9">
    <source>
        <dbReference type="Pfam" id="PF07195"/>
    </source>
</evidence>
<keyword evidence="10" id="KW-0282">Flagellum</keyword>
<dbReference type="AlphaFoldDB" id="I4B8U5"/>
<comment type="subcellular location">
    <subcellularLocation>
        <location evidence="1">Bacterial flagellum</location>
    </subcellularLocation>
    <subcellularLocation>
        <location evidence="6">Periplasm</location>
    </subcellularLocation>
    <subcellularLocation>
        <location evidence="6">Periplasmic flagellum</location>
    </subcellularLocation>
</comment>
<evidence type="ECO:0000259" key="8">
    <source>
        <dbReference type="Pfam" id="PF02465"/>
    </source>
</evidence>
<dbReference type="GO" id="GO:0009421">
    <property type="term" value="C:bacterial-type flagellum filament cap"/>
    <property type="evidence" value="ECO:0007669"/>
    <property type="project" value="InterPro"/>
</dbReference>
<evidence type="ECO:0000256" key="6">
    <source>
        <dbReference type="RuleBase" id="RU362066"/>
    </source>
</evidence>
<dbReference type="EMBL" id="CP002959">
    <property type="protein sequence ID" value="AFM13702.1"/>
    <property type="molecule type" value="Genomic_DNA"/>
</dbReference>
<evidence type="ECO:0000256" key="4">
    <source>
        <dbReference type="ARBA" id="ARBA00023054"/>
    </source>
</evidence>
<dbReference type="Proteomes" id="UP000006048">
    <property type="component" value="Chromosome"/>
</dbReference>
<evidence type="ECO:0000256" key="2">
    <source>
        <dbReference type="ARBA" id="ARBA00009764"/>
    </source>
</evidence>
<keyword evidence="10" id="KW-0966">Cell projection</keyword>
<evidence type="ECO:0000256" key="1">
    <source>
        <dbReference type="ARBA" id="ARBA00004365"/>
    </source>
</evidence>
<proteinExistence type="inferred from homology"/>
<dbReference type="STRING" id="869212.Turpa_3063"/>
<dbReference type="Pfam" id="PF07195">
    <property type="entry name" value="FliD_C"/>
    <property type="match status" value="1"/>
</dbReference>
<comment type="function">
    <text evidence="6">Required for morphogenesis and for the elongation of the flagellar filament by facilitating polymerization of the flagellin monomers at the tip of growing filament. Forms a capping structure, which prevents flagellin subunits (transported through the central channel of the flagellum) from leaking out without polymerization at the distal end.</text>
</comment>
<gene>
    <name evidence="10" type="ordered locus">Turpa_3063</name>
</gene>
<keyword evidence="4 6" id="KW-0175">Coiled coil</keyword>
<dbReference type="GO" id="GO:0071973">
    <property type="term" value="P:bacterial-type flagellum-dependent cell motility"/>
    <property type="evidence" value="ECO:0007669"/>
    <property type="project" value="TreeGrafter"/>
</dbReference>
<protein>
    <recommendedName>
        <fullName evidence="6">Flagellar hook-associated protein 2</fullName>
        <shortName evidence="6">HAP2</shortName>
    </recommendedName>
    <alternativeName>
        <fullName evidence="6">Flagellar cap protein</fullName>
    </alternativeName>
</protein>
<dbReference type="OrthoDB" id="9810816at2"/>
<organism evidence="10 11">
    <name type="scientific">Turneriella parva (strain ATCC BAA-1111 / DSM 21527 / NCTC 11395 / H)</name>
    <name type="common">Leptospira parva</name>
    <dbReference type="NCBI Taxonomy" id="869212"/>
    <lineage>
        <taxon>Bacteria</taxon>
        <taxon>Pseudomonadati</taxon>
        <taxon>Spirochaetota</taxon>
        <taxon>Spirochaetia</taxon>
        <taxon>Leptospirales</taxon>
        <taxon>Leptospiraceae</taxon>
        <taxon>Turneriella</taxon>
    </lineage>
</organism>
<dbReference type="InterPro" id="IPR010809">
    <property type="entry name" value="FliD_C"/>
</dbReference>
<dbReference type="InterPro" id="IPR003481">
    <property type="entry name" value="FliD_N"/>
</dbReference>
<dbReference type="GO" id="GO:0007155">
    <property type="term" value="P:cell adhesion"/>
    <property type="evidence" value="ECO:0007669"/>
    <property type="project" value="InterPro"/>
</dbReference>
<evidence type="ECO:0000256" key="7">
    <source>
        <dbReference type="SAM" id="MobiDB-lite"/>
    </source>
</evidence>
<comment type="subunit">
    <text evidence="3 6">Homopentamer.</text>
</comment>
<reference evidence="10 11" key="1">
    <citation type="submission" date="2012-06" db="EMBL/GenBank/DDBJ databases">
        <title>The complete chromosome of genome of Turneriella parva DSM 21527.</title>
        <authorList>
            <consortium name="US DOE Joint Genome Institute (JGI-PGF)"/>
            <person name="Lucas S."/>
            <person name="Han J."/>
            <person name="Lapidus A."/>
            <person name="Bruce D."/>
            <person name="Goodwin L."/>
            <person name="Pitluck S."/>
            <person name="Peters L."/>
            <person name="Kyrpides N."/>
            <person name="Mavromatis K."/>
            <person name="Ivanova N."/>
            <person name="Mikhailova N."/>
            <person name="Chertkov O."/>
            <person name="Detter J.C."/>
            <person name="Tapia R."/>
            <person name="Han C."/>
            <person name="Land M."/>
            <person name="Hauser L."/>
            <person name="Markowitz V."/>
            <person name="Cheng J.-F."/>
            <person name="Hugenholtz P."/>
            <person name="Woyke T."/>
            <person name="Wu D."/>
            <person name="Gronow S."/>
            <person name="Wellnitz S."/>
            <person name="Brambilla E."/>
            <person name="Klenk H.-P."/>
            <person name="Eisen J.A."/>
        </authorList>
    </citation>
    <scope>NUCLEOTIDE SEQUENCE [LARGE SCALE GENOMIC DNA]</scope>
    <source>
        <strain evidence="11">ATCC BAA-1111 / DSM 21527 / NCTC 11395 / H</strain>
    </source>
</reference>
<feature type="domain" description="Flagellar hook-associated protein 2 C-terminal" evidence="9">
    <location>
        <begin position="425"/>
        <end position="674"/>
    </location>
</feature>
<feature type="domain" description="Flagellar hook-associated protein 2 N-terminal" evidence="8">
    <location>
        <begin position="11"/>
        <end position="107"/>
    </location>
</feature>